<keyword evidence="2" id="KW-0812">Transmembrane</keyword>
<sequence>LTGTVDSTGGAEPETGGRRNSGELGGDRRWKEGALFVSTPSSHQLAERFPSLRSIHPWRPPRLHRRRPPPPPRPTGSSSTPYASPSPSSSLSDTGVGSKLEEFLELDALARETPVEKWDGTLLITTTGIDDKAIYRYQFNLQEDTSSSTRFTKLVTTYKSRAIFSGTEVCLCLPTEADVDDLILWLVGFVRKIFVLRASVSISELFSLVVTSVFFLFSLFTMFFFHIS</sequence>
<dbReference type="eggNOG" id="ENOG502QSZ1">
    <property type="taxonomic scope" value="Eukaryota"/>
</dbReference>
<evidence type="ECO:0000256" key="1">
    <source>
        <dbReference type="SAM" id="MobiDB-lite"/>
    </source>
</evidence>
<feature type="compositionally biased region" description="Basic residues" evidence="1">
    <location>
        <begin position="59"/>
        <end position="68"/>
    </location>
</feature>
<feature type="compositionally biased region" description="Low complexity" evidence="1">
    <location>
        <begin position="75"/>
        <end position="95"/>
    </location>
</feature>
<feature type="region of interest" description="Disordered" evidence="1">
    <location>
        <begin position="1"/>
        <end position="95"/>
    </location>
</feature>
<feature type="non-terminal residue" evidence="3">
    <location>
        <position position="1"/>
    </location>
</feature>
<keyword evidence="4" id="KW-1185">Reference proteome</keyword>
<dbReference type="InParanoid" id="A0A0P0X0S8"/>
<accession>A0A0P0X0S8</accession>
<reference evidence="3 4" key="3">
    <citation type="journal article" date="2013" name="Rice">
        <title>Improvement of the Oryza sativa Nipponbare reference genome using next generation sequence and optical map data.</title>
        <authorList>
            <person name="Kawahara Y."/>
            <person name="de la Bastide M."/>
            <person name="Hamilton J.P."/>
            <person name="Kanamori H."/>
            <person name="McCombie W.R."/>
            <person name="Ouyang S."/>
            <person name="Schwartz D.C."/>
            <person name="Tanaka T."/>
            <person name="Wu J."/>
            <person name="Zhou S."/>
            <person name="Childs K.L."/>
            <person name="Davidson R.M."/>
            <person name="Lin H."/>
            <person name="Quesada-Ocampo L."/>
            <person name="Vaillancourt B."/>
            <person name="Sakai H."/>
            <person name="Lee S.S."/>
            <person name="Kim J."/>
            <person name="Numa H."/>
            <person name="Itoh T."/>
            <person name="Buell C.R."/>
            <person name="Matsumoto T."/>
        </authorList>
    </citation>
    <scope>NUCLEOTIDE SEQUENCE [LARGE SCALE GENOMIC DNA]</scope>
    <source>
        <strain evidence="4">cv. Nipponbare</strain>
    </source>
</reference>
<dbReference type="AlphaFoldDB" id="A0A0P0X0S8"/>
<dbReference type="Proteomes" id="UP000059680">
    <property type="component" value="Chromosome 6"/>
</dbReference>
<evidence type="ECO:0000313" key="3">
    <source>
        <dbReference type="EMBL" id="BAS99430.1"/>
    </source>
</evidence>
<dbReference type="PaxDb" id="39947-A0A0P0X0S8"/>
<reference evidence="3 4" key="2">
    <citation type="journal article" date="2013" name="Plant Cell Physiol.">
        <title>Rice Annotation Project Database (RAP-DB): an integrative and interactive database for rice genomics.</title>
        <authorList>
            <person name="Sakai H."/>
            <person name="Lee S.S."/>
            <person name="Tanaka T."/>
            <person name="Numa H."/>
            <person name="Kim J."/>
            <person name="Kawahara Y."/>
            <person name="Wakimoto H."/>
            <person name="Yang C.C."/>
            <person name="Iwamoto M."/>
            <person name="Abe T."/>
            <person name="Yamada Y."/>
            <person name="Muto A."/>
            <person name="Inokuchi H."/>
            <person name="Ikemura T."/>
            <person name="Matsumoto T."/>
            <person name="Sasaki T."/>
            <person name="Itoh T."/>
        </authorList>
    </citation>
    <scope>NUCLEOTIDE SEQUENCE [LARGE SCALE GENOMIC DNA]</scope>
    <source>
        <strain evidence="4">cv. Nipponbare</strain>
    </source>
</reference>
<dbReference type="ExpressionAtlas" id="A0A0P0X0S8">
    <property type="expression patterns" value="baseline and differential"/>
</dbReference>
<name>A0A0P0X0S8_ORYSJ</name>
<dbReference type="STRING" id="39947.A0A0P0X0S8"/>
<dbReference type="PANTHER" id="PTHR36722:SF1">
    <property type="entry name" value="TYPE 2 DNA TOPOISOMERASE 6 SUBUNIT B-LIKE"/>
    <property type="match status" value="1"/>
</dbReference>
<protein>
    <submittedName>
        <fullName evidence="3">Os06g0708200 protein</fullName>
    </submittedName>
</protein>
<evidence type="ECO:0000313" key="4">
    <source>
        <dbReference type="Proteomes" id="UP000059680"/>
    </source>
</evidence>
<evidence type="ECO:0000256" key="2">
    <source>
        <dbReference type="SAM" id="Phobius"/>
    </source>
</evidence>
<feature type="compositionally biased region" description="Basic and acidic residues" evidence="1">
    <location>
        <begin position="15"/>
        <end position="32"/>
    </location>
</feature>
<keyword evidence="2" id="KW-0472">Membrane</keyword>
<dbReference type="GO" id="GO:0042138">
    <property type="term" value="P:meiotic DNA double-strand break formation"/>
    <property type="evidence" value="ECO:0007669"/>
    <property type="project" value="InterPro"/>
</dbReference>
<dbReference type="InterPro" id="IPR034566">
    <property type="entry name" value="MTOPVIB_plant"/>
</dbReference>
<organism evidence="3 4">
    <name type="scientific">Oryza sativa subsp. japonica</name>
    <name type="common">Rice</name>
    <dbReference type="NCBI Taxonomy" id="39947"/>
    <lineage>
        <taxon>Eukaryota</taxon>
        <taxon>Viridiplantae</taxon>
        <taxon>Streptophyta</taxon>
        <taxon>Embryophyta</taxon>
        <taxon>Tracheophyta</taxon>
        <taxon>Spermatophyta</taxon>
        <taxon>Magnoliopsida</taxon>
        <taxon>Liliopsida</taxon>
        <taxon>Poales</taxon>
        <taxon>Poaceae</taxon>
        <taxon>BOP clade</taxon>
        <taxon>Oryzoideae</taxon>
        <taxon>Oryzeae</taxon>
        <taxon>Oryzinae</taxon>
        <taxon>Oryza</taxon>
        <taxon>Oryza sativa</taxon>
    </lineage>
</organism>
<dbReference type="EMBL" id="AP014962">
    <property type="protein sequence ID" value="BAS99430.1"/>
    <property type="molecule type" value="Genomic_DNA"/>
</dbReference>
<feature type="transmembrane region" description="Helical" evidence="2">
    <location>
        <begin position="205"/>
        <end position="225"/>
    </location>
</feature>
<reference evidence="4" key="1">
    <citation type="journal article" date="2005" name="Nature">
        <title>The map-based sequence of the rice genome.</title>
        <authorList>
            <consortium name="International rice genome sequencing project (IRGSP)"/>
            <person name="Matsumoto T."/>
            <person name="Wu J."/>
            <person name="Kanamori H."/>
            <person name="Katayose Y."/>
            <person name="Fujisawa M."/>
            <person name="Namiki N."/>
            <person name="Mizuno H."/>
            <person name="Yamamoto K."/>
            <person name="Antonio B.A."/>
            <person name="Baba T."/>
            <person name="Sakata K."/>
            <person name="Nagamura Y."/>
            <person name="Aoki H."/>
            <person name="Arikawa K."/>
            <person name="Arita K."/>
            <person name="Bito T."/>
            <person name="Chiden Y."/>
            <person name="Fujitsuka N."/>
            <person name="Fukunaka R."/>
            <person name="Hamada M."/>
            <person name="Harada C."/>
            <person name="Hayashi A."/>
            <person name="Hijishita S."/>
            <person name="Honda M."/>
            <person name="Hosokawa S."/>
            <person name="Ichikawa Y."/>
            <person name="Idonuma A."/>
            <person name="Iijima M."/>
            <person name="Ikeda M."/>
            <person name="Ikeno M."/>
            <person name="Ito K."/>
            <person name="Ito S."/>
            <person name="Ito T."/>
            <person name="Ito Y."/>
            <person name="Ito Y."/>
            <person name="Iwabuchi A."/>
            <person name="Kamiya K."/>
            <person name="Karasawa W."/>
            <person name="Kurita K."/>
            <person name="Katagiri S."/>
            <person name="Kikuta A."/>
            <person name="Kobayashi H."/>
            <person name="Kobayashi N."/>
            <person name="Machita K."/>
            <person name="Maehara T."/>
            <person name="Masukawa M."/>
            <person name="Mizubayashi T."/>
            <person name="Mukai Y."/>
            <person name="Nagasaki H."/>
            <person name="Nagata Y."/>
            <person name="Naito S."/>
            <person name="Nakashima M."/>
            <person name="Nakama Y."/>
            <person name="Nakamichi Y."/>
            <person name="Nakamura M."/>
            <person name="Meguro A."/>
            <person name="Negishi M."/>
            <person name="Ohta I."/>
            <person name="Ohta T."/>
            <person name="Okamoto M."/>
            <person name="Ono N."/>
            <person name="Saji S."/>
            <person name="Sakaguchi M."/>
            <person name="Sakai K."/>
            <person name="Shibata M."/>
            <person name="Shimokawa T."/>
            <person name="Song J."/>
            <person name="Takazaki Y."/>
            <person name="Terasawa K."/>
            <person name="Tsugane M."/>
            <person name="Tsuji K."/>
            <person name="Ueda S."/>
            <person name="Waki K."/>
            <person name="Yamagata H."/>
            <person name="Yamamoto M."/>
            <person name="Yamamoto S."/>
            <person name="Yamane H."/>
            <person name="Yoshiki S."/>
            <person name="Yoshihara R."/>
            <person name="Yukawa K."/>
            <person name="Zhong H."/>
            <person name="Yano M."/>
            <person name="Yuan Q."/>
            <person name="Ouyang S."/>
            <person name="Liu J."/>
            <person name="Jones K.M."/>
            <person name="Gansberger K."/>
            <person name="Moffat K."/>
            <person name="Hill J."/>
            <person name="Bera J."/>
            <person name="Fadrosh D."/>
            <person name="Jin S."/>
            <person name="Johri S."/>
            <person name="Kim M."/>
            <person name="Overton L."/>
            <person name="Reardon M."/>
            <person name="Tsitrin T."/>
            <person name="Vuong H."/>
            <person name="Weaver B."/>
            <person name="Ciecko A."/>
            <person name="Tallon L."/>
            <person name="Jackson J."/>
            <person name="Pai G."/>
            <person name="Aken S.V."/>
            <person name="Utterback T."/>
            <person name="Reidmuller S."/>
            <person name="Feldblyum T."/>
            <person name="Hsiao J."/>
            <person name="Zismann V."/>
            <person name="Iobst S."/>
            <person name="de Vazeille A.R."/>
            <person name="Buell C.R."/>
            <person name="Ying K."/>
            <person name="Li Y."/>
            <person name="Lu T."/>
            <person name="Huang Y."/>
            <person name="Zhao Q."/>
            <person name="Feng Q."/>
            <person name="Zhang L."/>
            <person name="Zhu J."/>
            <person name="Weng Q."/>
            <person name="Mu J."/>
            <person name="Lu Y."/>
            <person name="Fan D."/>
            <person name="Liu Y."/>
            <person name="Guan J."/>
            <person name="Zhang Y."/>
            <person name="Yu S."/>
            <person name="Liu X."/>
            <person name="Zhang Y."/>
            <person name="Hong G."/>
            <person name="Han B."/>
            <person name="Choisne N."/>
            <person name="Demange N."/>
            <person name="Orjeda G."/>
            <person name="Samain S."/>
            <person name="Cattolico L."/>
            <person name="Pelletier E."/>
            <person name="Couloux A."/>
            <person name="Segurens B."/>
            <person name="Wincker P."/>
            <person name="D'Hont A."/>
            <person name="Scarpelli C."/>
            <person name="Weissenbach J."/>
            <person name="Salanoubat M."/>
            <person name="Quetier F."/>
            <person name="Yu Y."/>
            <person name="Kim H.R."/>
            <person name="Rambo T."/>
            <person name="Currie J."/>
            <person name="Collura K."/>
            <person name="Luo M."/>
            <person name="Yang T."/>
            <person name="Ammiraju J.S.S."/>
            <person name="Engler F."/>
            <person name="Soderlund C."/>
            <person name="Wing R.A."/>
            <person name="Palmer L.E."/>
            <person name="de la Bastide M."/>
            <person name="Spiegel L."/>
            <person name="Nascimento L."/>
            <person name="Zutavern T."/>
            <person name="O'Shaughnessy A."/>
            <person name="Dike S."/>
            <person name="Dedhia N."/>
            <person name="Preston R."/>
            <person name="Balija V."/>
            <person name="McCombie W.R."/>
            <person name="Chow T."/>
            <person name="Chen H."/>
            <person name="Chung M."/>
            <person name="Chen C."/>
            <person name="Shaw J."/>
            <person name="Wu H."/>
            <person name="Hsiao K."/>
            <person name="Chao Y."/>
            <person name="Chu M."/>
            <person name="Cheng C."/>
            <person name="Hour A."/>
            <person name="Lee P."/>
            <person name="Lin S."/>
            <person name="Lin Y."/>
            <person name="Liou J."/>
            <person name="Liu S."/>
            <person name="Hsing Y."/>
            <person name="Raghuvanshi S."/>
            <person name="Mohanty A."/>
            <person name="Bharti A.K."/>
            <person name="Gaur A."/>
            <person name="Gupta V."/>
            <person name="Kumar D."/>
            <person name="Ravi V."/>
            <person name="Vij S."/>
            <person name="Kapur A."/>
            <person name="Khurana P."/>
            <person name="Khurana P."/>
            <person name="Khurana J.P."/>
            <person name="Tyagi A.K."/>
            <person name="Gaikwad K."/>
            <person name="Singh A."/>
            <person name="Dalal V."/>
            <person name="Srivastava S."/>
            <person name="Dixit A."/>
            <person name="Pal A.K."/>
            <person name="Ghazi I.A."/>
            <person name="Yadav M."/>
            <person name="Pandit A."/>
            <person name="Bhargava A."/>
            <person name="Sureshbabu K."/>
            <person name="Batra K."/>
            <person name="Sharma T.R."/>
            <person name="Mohapatra T."/>
            <person name="Singh N.K."/>
            <person name="Messing J."/>
            <person name="Nelson A.B."/>
            <person name="Fuks G."/>
            <person name="Kavchok S."/>
            <person name="Keizer G."/>
            <person name="Linton E."/>
            <person name="Llaca V."/>
            <person name="Song R."/>
            <person name="Tanyolac B."/>
            <person name="Young S."/>
            <person name="Ho-Il K."/>
            <person name="Hahn J.H."/>
            <person name="Sangsakoo G."/>
            <person name="Vanavichit A."/>
            <person name="de Mattos Luiz.A.T."/>
            <person name="Zimmer P.D."/>
            <person name="Malone G."/>
            <person name="Dellagostin O."/>
            <person name="de Oliveira A.C."/>
            <person name="Bevan M."/>
            <person name="Bancroft I."/>
            <person name="Minx P."/>
            <person name="Cordum H."/>
            <person name="Wilson R."/>
            <person name="Cheng Z."/>
            <person name="Jin W."/>
            <person name="Jiang J."/>
            <person name="Leong S.A."/>
            <person name="Iwama H."/>
            <person name="Gojobori T."/>
            <person name="Itoh T."/>
            <person name="Niimura Y."/>
            <person name="Fujii Y."/>
            <person name="Habara T."/>
            <person name="Sakai H."/>
            <person name="Sato Y."/>
            <person name="Wilson G."/>
            <person name="Kumar K."/>
            <person name="McCouch S."/>
            <person name="Juretic N."/>
            <person name="Hoen D."/>
            <person name="Wright S."/>
            <person name="Bruskiewich R."/>
            <person name="Bureau T."/>
            <person name="Miyao A."/>
            <person name="Hirochika H."/>
            <person name="Nishikawa T."/>
            <person name="Kadowaki K."/>
            <person name="Sugiura M."/>
            <person name="Burr B."/>
            <person name="Sasaki T."/>
        </authorList>
    </citation>
    <scope>NUCLEOTIDE SEQUENCE [LARGE SCALE GENOMIC DNA]</scope>
    <source>
        <strain evidence="4">cv. Nipponbare</strain>
    </source>
</reference>
<proteinExistence type="predicted"/>
<gene>
    <name evidence="3" type="ordered locus">Os06g0708200</name>
    <name evidence="3" type="ORF">OSNPB_060708200</name>
</gene>
<dbReference type="PANTHER" id="PTHR36722">
    <property type="entry name" value="TYPE 2 DNA TOPOISOMERASE 6 SUBUNIT B-LIKE"/>
    <property type="match status" value="1"/>
</dbReference>
<keyword evidence="2" id="KW-1133">Transmembrane helix</keyword>